<reference evidence="2" key="1">
    <citation type="submission" date="2022-03" db="EMBL/GenBank/DDBJ databases">
        <authorList>
            <person name="Lindestad O."/>
        </authorList>
    </citation>
    <scope>NUCLEOTIDE SEQUENCE</scope>
</reference>
<keyword evidence="3" id="KW-1185">Reference proteome</keyword>
<dbReference type="Gene3D" id="3.40.50.1010">
    <property type="entry name" value="5'-nuclease"/>
    <property type="match status" value="1"/>
</dbReference>
<organism evidence="2 3">
    <name type="scientific">Pararge aegeria aegeria</name>
    <dbReference type="NCBI Taxonomy" id="348720"/>
    <lineage>
        <taxon>Eukaryota</taxon>
        <taxon>Metazoa</taxon>
        <taxon>Ecdysozoa</taxon>
        <taxon>Arthropoda</taxon>
        <taxon>Hexapoda</taxon>
        <taxon>Insecta</taxon>
        <taxon>Pterygota</taxon>
        <taxon>Neoptera</taxon>
        <taxon>Endopterygota</taxon>
        <taxon>Lepidoptera</taxon>
        <taxon>Glossata</taxon>
        <taxon>Ditrysia</taxon>
        <taxon>Papilionoidea</taxon>
        <taxon>Nymphalidae</taxon>
        <taxon>Satyrinae</taxon>
        <taxon>Satyrini</taxon>
        <taxon>Parargina</taxon>
        <taxon>Pararge</taxon>
    </lineage>
</organism>
<evidence type="ECO:0000313" key="3">
    <source>
        <dbReference type="Proteomes" id="UP000838756"/>
    </source>
</evidence>
<dbReference type="Proteomes" id="UP000838756">
    <property type="component" value="Unassembled WGS sequence"/>
</dbReference>
<dbReference type="PANTHER" id="PTHR15665">
    <property type="entry name" value="ASTEROID PROTEIN"/>
    <property type="match status" value="1"/>
</dbReference>
<dbReference type="InterPro" id="IPR029060">
    <property type="entry name" value="PIN-like_dom_sf"/>
</dbReference>
<proteinExistence type="inferred from homology"/>
<evidence type="ECO:0000256" key="1">
    <source>
        <dbReference type="ARBA" id="ARBA00007398"/>
    </source>
</evidence>
<dbReference type="OrthoDB" id="25987at2759"/>
<name>A0A8S4QZL1_9NEOP</name>
<dbReference type="InterPro" id="IPR026832">
    <property type="entry name" value="Asteroid"/>
</dbReference>
<dbReference type="SUPFAM" id="SSF88723">
    <property type="entry name" value="PIN domain-like"/>
    <property type="match status" value="1"/>
</dbReference>
<dbReference type="PANTHER" id="PTHR15665:SF1">
    <property type="entry name" value="PROTEIN ASTEROID HOMOLOG 1"/>
    <property type="match status" value="1"/>
</dbReference>
<sequence>MGVRGLTTYINRHQDLFLKDYYLHDTSLVIDGHSLCAQLYVSLNTSFPAFGGDYDNIALLTKKFFKNLRKCNVTPFVIFDGCHETRKLKTVLSRLRNKLKGTSQLDPVTQKNLKIFPYMLRDVFREVLIELKISYTICEFEADEEIAALARHLNCPVLSYDSDFFIYNVFYIPYNMLDKKPKQIDLDGSRVHVMECKLYKVQYLCEHFKGLQEELLPLLATVLGNDYVEKQVFSKFFNQLKLPKSKGVKNDEQRQIQALFNWLQNETLHSAISKILGRLKKDQKNKVKTIIKKSIDGYYCSDCKSIRYFSLQSDLDKNYDFIMPEDGDEGAYFDVEDCDDLNDDDECNEGAAIDEDEEQAKNTSTLNFKNLPDWLACKIRNNLIPTTYLNLYAHHKHFCNPQPEDFTDEDSFLSVLPIVRYAFDILTDFSLDNFLYYSRENDHYWKLPVGNDYSVERPLDIPYEQLSDTQLKQYFQHFLNIELQNLDYTAIERLPSNFQLIMISILWWIKYCSVPAAHVHSLIMSYIMLQIIDEKTGTARNHFQFNNRHTSKLRELRQNANENIEICENFLNKNKVQYTDCLLAASVLLKHFEIDDSIIKKPKSYDTKKIHSFAQFQCALQQINALNTLCTSPFESTVCYKSYNGTFVYNIALKLENQVDPTAFLEQYIKGANTVIMFYKSICKIYGELLEKMKLSTVQWSHKRKRSRWDNCEGQSRHCRWS</sequence>
<gene>
    <name evidence="2" type="primary">jg271</name>
    <name evidence="2" type="ORF">PAEG_LOCUS6679</name>
</gene>
<dbReference type="EMBL" id="CAKXAJ010020296">
    <property type="protein sequence ID" value="CAH2221113.1"/>
    <property type="molecule type" value="Genomic_DNA"/>
</dbReference>
<evidence type="ECO:0000313" key="2">
    <source>
        <dbReference type="EMBL" id="CAH2221113.1"/>
    </source>
</evidence>
<comment type="caution">
    <text evidence="2">The sequence shown here is derived from an EMBL/GenBank/DDBJ whole genome shotgun (WGS) entry which is preliminary data.</text>
</comment>
<dbReference type="AlphaFoldDB" id="A0A8S4QZL1"/>
<comment type="similarity">
    <text evidence="1">Belongs to the asteroid family.</text>
</comment>
<accession>A0A8S4QZL1</accession>
<protein>
    <submittedName>
        <fullName evidence="2">Jg271 protein</fullName>
    </submittedName>
</protein>